<dbReference type="Pfam" id="PF13796">
    <property type="entry name" value="Sensor"/>
    <property type="match status" value="1"/>
</dbReference>
<evidence type="ECO:0000256" key="2">
    <source>
        <dbReference type="ARBA" id="ARBA00012438"/>
    </source>
</evidence>
<dbReference type="Pfam" id="PF07730">
    <property type="entry name" value="HisKA_3"/>
    <property type="match status" value="1"/>
</dbReference>
<dbReference type="InterPro" id="IPR025828">
    <property type="entry name" value="Put_sensor_dom"/>
</dbReference>
<dbReference type="InterPro" id="IPR003594">
    <property type="entry name" value="HATPase_dom"/>
</dbReference>
<evidence type="ECO:0000259" key="10">
    <source>
        <dbReference type="SMART" id="SM00387"/>
    </source>
</evidence>
<dbReference type="GO" id="GO:0016301">
    <property type="term" value="F:kinase activity"/>
    <property type="evidence" value="ECO:0007669"/>
    <property type="project" value="UniProtKB-KW"/>
</dbReference>
<dbReference type="CDD" id="cd16917">
    <property type="entry name" value="HATPase_UhpB-NarQ-NarX-like"/>
    <property type="match status" value="1"/>
</dbReference>
<organism evidence="11 12">
    <name type="scientific">Streptomyces millisiae</name>
    <dbReference type="NCBI Taxonomy" id="3075542"/>
    <lineage>
        <taxon>Bacteria</taxon>
        <taxon>Bacillati</taxon>
        <taxon>Actinomycetota</taxon>
        <taxon>Actinomycetes</taxon>
        <taxon>Kitasatosporales</taxon>
        <taxon>Streptomycetaceae</taxon>
        <taxon>Streptomyces</taxon>
    </lineage>
</organism>
<dbReference type="Pfam" id="PF02518">
    <property type="entry name" value="HATPase_c"/>
    <property type="match status" value="1"/>
</dbReference>
<comment type="catalytic activity">
    <reaction evidence="1">
        <text>ATP + protein L-histidine = ADP + protein N-phospho-L-histidine.</text>
        <dbReference type="EC" id="2.7.13.3"/>
    </reaction>
</comment>
<feature type="transmembrane region" description="Helical" evidence="9">
    <location>
        <begin position="146"/>
        <end position="172"/>
    </location>
</feature>
<evidence type="ECO:0000313" key="12">
    <source>
        <dbReference type="Proteomes" id="UP001183420"/>
    </source>
</evidence>
<keyword evidence="12" id="KW-1185">Reference proteome</keyword>
<evidence type="ECO:0000256" key="6">
    <source>
        <dbReference type="ARBA" id="ARBA00022777"/>
    </source>
</evidence>
<dbReference type="PANTHER" id="PTHR24421:SF10">
    <property type="entry name" value="NITRATE_NITRITE SENSOR PROTEIN NARQ"/>
    <property type="match status" value="1"/>
</dbReference>
<evidence type="ECO:0000256" key="7">
    <source>
        <dbReference type="ARBA" id="ARBA00022840"/>
    </source>
</evidence>
<reference evidence="12" key="1">
    <citation type="submission" date="2023-07" db="EMBL/GenBank/DDBJ databases">
        <title>30 novel species of actinomycetes from the DSMZ collection.</title>
        <authorList>
            <person name="Nouioui I."/>
        </authorList>
    </citation>
    <scope>NUCLEOTIDE SEQUENCE [LARGE SCALE GENOMIC DNA]</scope>
    <source>
        <strain evidence="12">DSM 44918</strain>
    </source>
</reference>
<dbReference type="InterPro" id="IPR050482">
    <property type="entry name" value="Sensor_HK_TwoCompSys"/>
</dbReference>
<keyword evidence="5" id="KW-0547">Nucleotide-binding</keyword>
<feature type="domain" description="Histidine kinase/HSP90-like ATPase" evidence="10">
    <location>
        <begin position="316"/>
        <end position="406"/>
    </location>
</feature>
<dbReference type="InterPro" id="IPR036890">
    <property type="entry name" value="HATPase_C_sf"/>
</dbReference>
<dbReference type="Gene3D" id="1.20.5.1930">
    <property type="match status" value="1"/>
</dbReference>
<dbReference type="InterPro" id="IPR011712">
    <property type="entry name" value="Sig_transdc_His_kin_sub3_dim/P"/>
</dbReference>
<sequence>MRERQDRWTEVRRGAGYLLGTLPAAMALLTVLPLFVVGVLTSGLPWVLRPLGESADWHRRRAAGLLGAPVDAPASADRRAAPPRGFAAAWRHAMRSPETRRLLRWLPTAIGTGLLAGLAAVLFLGMAVGGVIMAPIRPVFDLESSFGYVGLASIPLDLGQSLVGAALTWWLLPRLARWHAGVCLAGLEPSAEERLAERVGELTESRAGVLDAHGAELRRIERDLHDGAQARLVAIAMRLGVAREQLPEDDGRLATLLKEAHEGAEEAMTELRDVIRTIYPPILADRGLEGAIAAVAARSAVPVEVDCAELGELPPAVSAAAYFIVTESLTNAAKHSGADHARVRLTRSDDRLLVEVTDDGVGGVDEARGTGVVGIRRRAAALDGSVLVTSPAGGPTEITVELPCGS</sequence>
<keyword evidence="4" id="KW-0808">Transferase</keyword>
<proteinExistence type="predicted"/>
<gene>
    <name evidence="11" type="ORF">RNC47_21275</name>
</gene>
<keyword evidence="7" id="KW-0067">ATP-binding</keyword>
<comment type="caution">
    <text evidence="11">The sequence shown here is derived from an EMBL/GenBank/DDBJ whole genome shotgun (WGS) entry which is preliminary data.</text>
</comment>
<evidence type="ECO:0000256" key="9">
    <source>
        <dbReference type="SAM" id="Phobius"/>
    </source>
</evidence>
<evidence type="ECO:0000313" key="11">
    <source>
        <dbReference type="EMBL" id="MDT0320867.1"/>
    </source>
</evidence>
<keyword evidence="8" id="KW-0902">Two-component regulatory system</keyword>
<dbReference type="PANTHER" id="PTHR24421">
    <property type="entry name" value="NITRATE/NITRITE SENSOR PROTEIN NARX-RELATED"/>
    <property type="match status" value="1"/>
</dbReference>
<dbReference type="SUPFAM" id="SSF55874">
    <property type="entry name" value="ATPase domain of HSP90 chaperone/DNA topoisomerase II/histidine kinase"/>
    <property type="match status" value="1"/>
</dbReference>
<keyword evidence="6 11" id="KW-0418">Kinase</keyword>
<dbReference type="SMART" id="SM00387">
    <property type="entry name" value="HATPase_c"/>
    <property type="match status" value="1"/>
</dbReference>
<keyword evidence="9" id="KW-0812">Transmembrane</keyword>
<keyword evidence="9" id="KW-1133">Transmembrane helix</keyword>
<dbReference type="EC" id="2.7.13.3" evidence="2"/>
<accession>A0ABU2LTF4</accession>
<feature type="transmembrane region" description="Helical" evidence="9">
    <location>
        <begin position="109"/>
        <end position="134"/>
    </location>
</feature>
<keyword evidence="9" id="KW-0472">Membrane</keyword>
<feature type="transmembrane region" description="Helical" evidence="9">
    <location>
        <begin position="21"/>
        <end position="48"/>
    </location>
</feature>
<keyword evidence="3" id="KW-0597">Phosphoprotein</keyword>
<protein>
    <recommendedName>
        <fullName evidence="2">histidine kinase</fullName>
        <ecNumber evidence="2">2.7.13.3</ecNumber>
    </recommendedName>
</protein>
<dbReference type="RefSeq" id="WP_311601049.1">
    <property type="nucleotide sequence ID" value="NZ_JAVREM010000030.1"/>
</dbReference>
<evidence type="ECO:0000256" key="5">
    <source>
        <dbReference type="ARBA" id="ARBA00022741"/>
    </source>
</evidence>
<dbReference type="Gene3D" id="3.30.565.10">
    <property type="entry name" value="Histidine kinase-like ATPase, C-terminal domain"/>
    <property type="match status" value="1"/>
</dbReference>
<evidence type="ECO:0000256" key="3">
    <source>
        <dbReference type="ARBA" id="ARBA00022553"/>
    </source>
</evidence>
<evidence type="ECO:0000256" key="4">
    <source>
        <dbReference type="ARBA" id="ARBA00022679"/>
    </source>
</evidence>
<evidence type="ECO:0000256" key="8">
    <source>
        <dbReference type="ARBA" id="ARBA00023012"/>
    </source>
</evidence>
<evidence type="ECO:0000256" key="1">
    <source>
        <dbReference type="ARBA" id="ARBA00000085"/>
    </source>
</evidence>
<dbReference type="EMBL" id="JAVREM010000030">
    <property type="protein sequence ID" value="MDT0320867.1"/>
    <property type="molecule type" value="Genomic_DNA"/>
</dbReference>
<name>A0ABU2LTF4_9ACTN</name>
<dbReference type="Proteomes" id="UP001183420">
    <property type="component" value="Unassembled WGS sequence"/>
</dbReference>